<dbReference type="AlphaFoldDB" id="A0A5R9B8Z6"/>
<protein>
    <recommendedName>
        <fullName evidence="4">ABC transporter permease</fullName>
    </recommendedName>
</protein>
<gene>
    <name evidence="2" type="ORF">FEF26_13475</name>
</gene>
<comment type="caution">
    <text evidence="2">The sequence shown here is derived from an EMBL/GenBank/DDBJ whole genome shotgun (WGS) entry which is preliminary data.</text>
</comment>
<name>A0A5R9B8Z6_9MICC</name>
<evidence type="ECO:0000256" key="1">
    <source>
        <dbReference type="SAM" id="Phobius"/>
    </source>
</evidence>
<evidence type="ECO:0000313" key="2">
    <source>
        <dbReference type="EMBL" id="TLP93373.1"/>
    </source>
</evidence>
<keyword evidence="1" id="KW-1133">Transmembrane helix</keyword>
<proteinExistence type="predicted"/>
<keyword evidence="1" id="KW-0472">Membrane</keyword>
<dbReference type="EMBL" id="VAVZ01000046">
    <property type="protein sequence ID" value="TLP93373.1"/>
    <property type="molecule type" value="Genomic_DNA"/>
</dbReference>
<evidence type="ECO:0008006" key="4">
    <source>
        <dbReference type="Google" id="ProtNLM"/>
    </source>
</evidence>
<reference evidence="2 3" key="1">
    <citation type="submission" date="2019-05" db="EMBL/GenBank/DDBJ databases">
        <title>Nesterenkonia sp. GY074 isolated from the Southern Atlantic Ocean.</title>
        <authorList>
            <person name="Zhang G."/>
        </authorList>
    </citation>
    <scope>NUCLEOTIDE SEQUENCE [LARGE SCALE GENOMIC DNA]</scope>
    <source>
        <strain evidence="2 3">GY074</strain>
    </source>
</reference>
<keyword evidence="1" id="KW-0812">Transmembrane</keyword>
<dbReference type="Proteomes" id="UP000310458">
    <property type="component" value="Unassembled WGS sequence"/>
</dbReference>
<organism evidence="2 3">
    <name type="scientific">Nesterenkonia salmonea</name>
    <dbReference type="NCBI Taxonomy" id="1804987"/>
    <lineage>
        <taxon>Bacteria</taxon>
        <taxon>Bacillati</taxon>
        <taxon>Actinomycetota</taxon>
        <taxon>Actinomycetes</taxon>
        <taxon>Micrococcales</taxon>
        <taxon>Micrococcaceae</taxon>
        <taxon>Nesterenkonia</taxon>
    </lineage>
</organism>
<dbReference type="OrthoDB" id="3723990at2"/>
<feature type="transmembrane region" description="Helical" evidence="1">
    <location>
        <begin position="41"/>
        <end position="67"/>
    </location>
</feature>
<accession>A0A5R9B8Z6</accession>
<sequence>MTIDYDQQILESVAVRRSRLLKAMLFGRERTRRAFNDGLKFLFISAIIATIICAGCVGYSFIINLFAESDFDMGGPASLEVR</sequence>
<dbReference type="RefSeq" id="WP_138254062.1">
    <property type="nucleotide sequence ID" value="NZ_VAVZ01000046.1"/>
</dbReference>
<evidence type="ECO:0000313" key="3">
    <source>
        <dbReference type="Proteomes" id="UP000310458"/>
    </source>
</evidence>
<keyword evidence="3" id="KW-1185">Reference proteome</keyword>